<evidence type="ECO:0000313" key="11">
    <source>
        <dbReference type="Proteomes" id="UP000319731"/>
    </source>
</evidence>
<keyword evidence="9" id="KW-1133">Transmembrane helix</keyword>
<proteinExistence type="inferred from homology"/>
<evidence type="ECO:0000256" key="6">
    <source>
        <dbReference type="ARBA" id="ARBA00023002"/>
    </source>
</evidence>
<dbReference type="GO" id="GO:0050661">
    <property type="term" value="F:NADP binding"/>
    <property type="evidence" value="ECO:0007669"/>
    <property type="project" value="InterPro"/>
</dbReference>
<feature type="compositionally biased region" description="Polar residues" evidence="8">
    <location>
        <begin position="969"/>
        <end position="989"/>
    </location>
</feature>
<keyword evidence="9" id="KW-0472">Membrane</keyword>
<keyword evidence="11" id="KW-1185">Reference proteome</keyword>
<feature type="region of interest" description="Disordered" evidence="8">
    <location>
        <begin position="931"/>
        <end position="1013"/>
    </location>
</feature>
<dbReference type="Pfam" id="PF00743">
    <property type="entry name" value="FMO-like"/>
    <property type="match status" value="1"/>
</dbReference>
<reference evidence="10 11" key="1">
    <citation type="journal article" date="2019" name="Sci. Rep.">
        <title>Comparative genomics of chytrid fungi reveal insights into the obligate biotrophic and pathogenic lifestyle of Synchytrium endobioticum.</title>
        <authorList>
            <person name="van de Vossenberg B.T.L.H."/>
            <person name="Warris S."/>
            <person name="Nguyen H.D.T."/>
            <person name="van Gent-Pelzer M.P.E."/>
            <person name="Joly D.L."/>
            <person name="van de Geest H.C."/>
            <person name="Bonants P.J.M."/>
            <person name="Smith D.S."/>
            <person name="Levesque C.A."/>
            <person name="van der Lee T.A.J."/>
        </authorList>
    </citation>
    <scope>NUCLEOTIDE SEQUENCE [LARGE SCALE GENOMIC DNA]</scope>
    <source>
        <strain evidence="10 11">JEL517</strain>
    </source>
</reference>
<dbReference type="SUPFAM" id="SSF51905">
    <property type="entry name" value="FAD/NAD(P)-binding domain"/>
    <property type="match status" value="3"/>
</dbReference>
<evidence type="ECO:0000313" key="10">
    <source>
        <dbReference type="EMBL" id="TPX35890.1"/>
    </source>
</evidence>
<dbReference type="EMBL" id="QEAO01000006">
    <property type="protein sequence ID" value="TPX35890.1"/>
    <property type="molecule type" value="Genomic_DNA"/>
</dbReference>
<feature type="compositionally biased region" description="Polar residues" evidence="8">
    <location>
        <begin position="934"/>
        <end position="943"/>
    </location>
</feature>
<dbReference type="Gene3D" id="3.50.50.60">
    <property type="entry name" value="FAD/NAD(P)-binding domain"/>
    <property type="match status" value="2"/>
</dbReference>
<keyword evidence="9" id="KW-0812">Transmembrane</keyword>
<dbReference type="OrthoDB" id="66881at2759"/>
<evidence type="ECO:0000256" key="1">
    <source>
        <dbReference type="ARBA" id="ARBA00001974"/>
    </source>
</evidence>
<evidence type="ECO:0000256" key="8">
    <source>
        <dbReference type="SAM" id="MobiDB-lite"/>
    </source>
</evidence>
<gene>
    <name evidence="10" type="ORF">SmJEL517_g01801</name>
</gene>
<feature type="compositionally biased region" description="Basic and acidic residues" evidence="8">
    <location>
        <begin position="73"/>
        <end position="83"/>
    </location>
</feature>
<dbReference type="AlphaFoldDB" id="A0A507C301"/>
<protein>
    <recommendedName>
        <fullName evidence="12">FAD/NAD(P)-binding domain-containing protein</fullName>
    </recommendedName>
</protein>
<dbReference type="InterPro" id="IPR020946">
    <property type="entry name" value="Flavin_mOase-like"/>
</dbReference>
<organism evidence="10 11">
    <name type="scientific">Synchytrium microbalum</name>
    <dbReference type="NCBI Taxonomy" id="1806994"/>
    <lineage>
        <taxon>Eukaryota</taxon>
        <taxon>Fungi</taxon>
        <taxon>Fungi incertae sedis</taxon>
        <taxon>Chytridiomycota</taxon>
        <taxon>Chytridiomycota incertae sedis</taxon>
        <taxon>Chytridiomycetes</taxon>
        <taxon>Synchytriales</taxon>
        <taxon>Synchytriaceae</taxon>
        <taxon>Synchytrium</taxon>
    </lineage>
</organism>
<keyword evidence="5" id="KW-0521">NADP</keyword>
<dbReference type="InterPro" id="IPR050775">
    <property type="entry name" value="FAD-binding_Monooxygenases"/>
</dbReference>
<feature type="compositionally biased region" description="Low complexity" evidence="8">
    <location>
        <begin position="856"/>
        <end position="872"/>
    </location>
</feature>
<evidence type="ECO:0000256" key="7">
    <source>
        <dbReference type="ARBA" id="ARBA00023033"/>
    </source>
</evidence>
<dbReference type="GeneID" id="42003026"/>
<keyword evidence="4" id="KW-0274">FAD</keyword>
<sequence>MAFILIVIGLITAIYWRQRHLRDNSSSVGESHRYESSDSSFASCEEASLSSPIFDDENDDVDSAVPSPLSVLDDTHSTQRDMSSRPLSPDYSFKFDKELYKEWNWSEIYAPQPELMAYVKHIVKRYNLEPLIQFRSKVISAVWSDTDFNWTVTVDHQTADGKSETQTWVGRHLVLATGCLSCPNIVPFNGMKEFKGKIYHTAQWPKGGVDFTGQRVAVIGTGSSALQSIPIIAAQAEHLTVFQRTATYTVPAWNRKLGAHEMDEDKENMDGLRAVGMKSAFGNAVFENYLKQMKDHTPEEIEARFEKLWNDGGLFFYGAFPELLISQETSNAARAFFHKKIKAIVKDPKTAEMLCPEHPPGCKRICADTNYWDTYNRENVKLVSIKGNPLKSVGGEDGYIVLENGERVGPFDSIVTAVGFDAMTGSLDKINIVGQNGLTLKKAWSAGPVNYLGLLIHGFPNMYHIAGPGSPSVLANMIYAVEQHVEWIGDAIVKMDKEHVKSINASEEAQNLWVGHVNAVADSTLLGSCNSWYLGANVPGKPRVFMPVLGFGDYVNKCNEEKKLPTGQIKTMAVKALIWALIASISSQILQVKADTPWTSTSQNGYDLFASETNLRFQTDLPAGCAQAVHDGLNAPALACGFGLIDNIMTKTPAALTTANVDATCKAVTQGCNAAISEFLSATTMCGTHGIFSPVRGSPPDDHKTDSGNNSTEEMVAAVLQGNRANLGTTGRTVINLANLFASTWAMVCSKDPTTLQYCLIEDAAIASSAGIGSQFYYNDLNAANIHATIAKQGTRLCNRCTQARMPFAQQYADIAVLADVNIVTLALANNQGIGCTGTYTLASLDDQYGNPISNSTTSGTPPAGSRTTTAAAAAATTLTSVSTNDAAGASTASSNGPGFPTTAVAVSVVGVVALAAMVAVGVMLIRRSRNRKTSTGGVSNSNPQPPMRPMSSITAQSQPLSDAGVNRMSYQPSTFTDAESGDLGTSASLARPSLIRPEAVSTLGRGPTSSAV</sequence>
<dbReference type="Proteomes" id="UP000319731">
    <property type="component" value="Unassembled WGS sequence"/>
</dbReference>
<feature type="transmembrane region" description="Helical" evidence="9">
    <location>
        <begin position="904"/>
        <end position="926"/>
    </location>
</feature>
<dbReference type="PANTHER" id="PTHR43098">
    <property type="entry name" value="L-ORNITHINE N(5)-MONOOXYGENASE-RELATED"/>
    <property type="match status" value="1"/>
</dbReference>
<comment type="cofactor">
    <cofactor evidence="1">
        <name>FAD</name>
        <dbReference type="ChEBI" id="CHEBI:57692"/>
    </cofactor>
</comment>
<evidence type="ECO:0000256" key="9">
    <source>
        <dbReference type="SAM" id="Phobius"/>
    </source>
</evidence>
<evidence type="ECO:0000256" key="3">
    <source>
        <dbReference type="ARBA" id="ARBA00022630"/>
    </source>
</evidence>
<evidence type="ECO:0000256" key="2">
    <source>
        <dbReference type="ARBA" id="ARBA00010139"/>
    </source>
</evidence>
<accession>A0A507C301</accession>
<evidence type="ECO:0000256" key="4">
    <source>
        <dbReference type="ARBA" id="ARBA00022827"/>
    </source>
</evidence>
<feature type="region of interest" description="Disordered" evidence="8">
    <location>
        <begin position="65"/>
        <end position="86"/>
    </location>
</feature>
<comment type="similarity">
    <text evidence="2">Belongs to the FAD-binding monooxygenase family.</text>
</comment>
<keyword evidence="3" id="KW-0285">Flavoprotein</keyword>
<dbReference type="PANTHER" id="PTHR43098:SF3">
    <property type="entry name" value="L-ORNITHINE N(5)-MONOOXYGENASE-RELATED"/>
    <property type="match status" value="1"/>
</dbReference>
<keyword evidence="7" id="KW-0503">Monooxygenase</keyword>
<evidence type="ECO:0008006" key="12">
    <source>
        <dbReference type="Google" id="ProtNLM"/>
    </source>
</evidence>
<dbReference type="GO" id="GO:0050660">
    <property type="term" value="F:flavin adenine dinucleotide binding"/>
    <property type="evidence" value="ECO:0007669"/>
    <property type="project" value="InterPro"/>
</dbReference>
<feature type="compositionally biased region" description="Polar residues" evidence="8">
    <location>
        <begin position="952"/>
        <end position="961"/>
    </location>
</feature>
<dbReference type="RefSeq" id="XP_031026275.1">
    <property type="nucleotide sequence ID" value="XM_031167729.1"/>
</dbReference>
<keyword evidence="6" id="KW-0560">Oxidoreductase</keyword>
<dbReference type="STRING" id="1806994.A0A507C301"/>
<dbReference type="InterPro" id="IPR036188">
    <property type="entry name" value="FAD/NAD-bd_sf"/>
</dbReference>
<feature type="region of interest" description="Disordered" evidence="8">
    <location>
        <begin position="853"/>
        <end position="872"/>
    </location>
</feature>
<comment type="caution">
    <text evidence="10">The sequence shown here is derived from an EMBL/GenBank/DDBJ whole genome shotgun (WGS) entry which is preliminary data.</text>
</comment>
<dbReference type="GO" id="GO:0004499">
    <property type="term" value="F:N,N-dimethylaniline monooxygenase activity"/>
    <property type="evidence" value="ECO:0007669"/>
    <property type="project" value="InterPro"/>
</dbReference>
<name>A0A507C301_9FUNG</name>
<evidence type="ECO:0000256" key="5">
    <source>
        <dbReference type="ARBA" id="ARBA00022857"/>
    </source>
</evidence>